<dbReference type="Proteomes" id="UP001164459">
    <property type="component" value="Chromosome"/>
</dbReference>
<name>A0ABY7H2T1_9BACT</name>
<dbReference type="EMBL" id="CP114040">
    <property type="protein sequence ID" value="WAS93502.1"/>
    <property type="molecule type" value="Genomic_DNA"/>
</dbReference>
<evidence type="ECO:0000313" key="2">
    <source>
        <dbReference type="EMBL" id="WAS93502.1"/>
    </source>
</evidence>
<dbReference type="RefSeq" id="WP_269035839.1">
    <property type="nucleotide sequence ID" value="NZ_CP114040.1"/>
</dbReference>
<reference evidence="2" key="1">
    <citation type="submission" date="2022-11" db="EMBL/GenBank/DDBJ databases">
        <title>Minimal conservation of predation-associated metabolite biosynthetic gene clusters underscores biosynthetic potential of Myxococcota including descriptions for ten novel species: Archangium lansinium sp. nov., Myxococcus landrumus sp. nov., Nannocystis bai.</title>
        <authorList>
            <person name="Ahearne A."/>
            <person name="Stevens C."/>
            <person name="Dowd S."/>
        </authorList>
    </citation>
    <scope>NUCLEOTIDE SEQUENCE</scope>
    <source>
        <strain evidence="2">Fl3</strain>
    </source>
</reference>
<feature type="region of interest" description="Disordered" evidence="1">
    <location>
        <begin position="66"/>
        <end position="148"/>
    </location>
</feature>
<evidence type="ECO:0000256" key="1">
    <source>
        <dbReference type="SAM" id="MobiDB-lite"/>
    </source>
</evidence>
<accession>A0ABY7H2T1</accession>
<proteinExistence type="predicted"/>
<evidence type="ECO:0000313" key="3">
    <source>
        <dbReference type="Proteomes" id="UP001164459"/>
    </source>
</evidence>
<feature type="compositionally biased region" description="Low complexity" evidence="1">
    <location>
        <begin position="73"/>
        <end position="131"/>
    </location>
</feature>
<protein>
    <submittedName>
        <fullName evidence="2">Uncharacterized protein</fullName>
    </submittedName>
</protein>
<feature type="compositionally biased region" description="Polar residues" evidence="1">
    <location>
        <begin position="132"/>
        <end position="146"/>
    </location>
</feature>
<organism evidence="2 3">
    <name type="scientific">Nannocystis punicea</name>
    <dbReference type="NCBI Taxonomy" id="2995304"/>
    <lineage>
        <taxon>Bacteria</taxon>
        <taxon>Pseudomonadati</taxon>
        <taxon>Myxococcota</taxon>
        <taxon>Polyangia</taxon>
        <taxon>Nannocystales</taxon>
        <taxon>Nannocystaceae</taxon>
        <taxon>Nannocystis</taxon>
    </lineage>
</organism>
<sequence length="220" mass="22695">MAYAYSLASSPWRSPLAPLLSALVAGCAPTGGSTSASTDLSVSPGGDCFYTDDIILSPHDYELWSMGQNPEWADPTTGTTSATTDSGDSGAASTSIDSGASGTDSGDSPDSGAASTSIDSGASGTDSGDSTEPGTASTDDGASTSGGVVLDDTQICRLVCQHVQSESEYDRELSSCSITPTSKTFIVTCLLRRPRSRLHRLARRRRGTRRRRPVALARGS</sequence>
<keyword evidence="3" id="KW-1185">Reference proteome</keyword>
<gene>
    <name evidence="2" type="ORF">O0S08_45795</name>
</gene>